<keyword evidence="1" id="KW-0812">Transmembrane</keyword>
<proteinExistence type="predicted"/>
<evidence type="ECO:0000313" key="2">
    <source>
        <dbReference type="EMBL" id="QKS81435.1"/>
    </source>
</evidence>
<protein>
    <submittedName>
        <fullName evidence="2">Uncharacterized protein</fullName>
    </submittedName>
</protein>
<feature type="transmembrane region" description="Helical" evidence="1">
    <location>
        <begin position="131"/>
        <end position="151"/>
    </location>
</feature>
<feature type="transmembrane region" description="Helical" evidence="1">
    <location>
        <begin position="60"/>
        <end position="80"/>
    </location>
</feature>
<dbReference type="AlphaFoldDB" id="A0A6N1CA32"/>
<reference evidence="2 3" key="1">
    <citation type="submission" date="2020-02" db="EMBL/GenBank/DDBJ databases">
        <authorList>
            <person name="Liang J."/>
        </authorList>
    </citation>
    <scope>NUCLEOTIDE SEQUENCE [LARGE SCALE GENOMIC DNA]</scope>
    <source>
        <strain evidence="2 3">L22-9</strain>
    </source>
</reference>
<dbReference type="RefSeq" id="WP_109756048.1">
    <property type="nucleotide sequence ID" value="NZ_CP048810.1"/>
</dbReference>
<dbReference type="Proteomes" id="UP000509545">
    <property type="component" value="Chromosome"/>
</dbReference>
<evidence type="ECO:0000313" key="3">
    <source>
        <dbReference type="Proteomes" id="UP000509545"/>
    </source>
</evidence>
<accession>A0A6N1CA32</accession>
<feature type="transmembrane region" description="Helical" evidence="1">
    <location>
        <begin position="26"/>
        <end position="48"/>
    </location>
</feature>
<feature type="transmembrane region" description="Helical" evidence="1">
    <location>
        <begin position="92"/>
        <end position="111"/>
    </location>
</feature>
<dbReference type="EMBL" id="CP048810">
    <property type="protein sequence ID" value="QKS81435.1"/>
    <property type="molecule type" value="Genomic_DNA"/>
</dbReference>
<keyword evidence="1" id="KW-1133">Transmembrane helix</keyword>
<gene>
    <name evidence="2" type="ORF">GN234_05520</name>
</gene>
<keyword evidence="1" id="KW-0472">Membrane</keyword>
<dbReference type="KEGG" id="pbz:GN234_05520"/>
<name>A0A6N1CA32_9PSED</name>
<sequence>MAQYGGYRIEDEPRPGALAKWAVSPFWPLLGLMLGGAWLGLPWFVFNAIAVGSPTRVREWLLAGLCLVGSLLIGLGLLQLVEAGYIQSQAQIQYALLTLVVWKLAIGYLLFMQQNATIEIYQYYGGVLNRFGLPVVLIGAFVLKGMVIKWVPATLWYLVVS</sequence>
<organism evidence="2 3">
    <name type="scientific">Pseudomonas bijieensis</name>
    <dbReference type="NCBI Taxonomy" id="2681983"/>
    <lineage>
        <taxon>Bacteria</taxon>
        <taxon>Pseudomonadati</taxon>
        <taxon>Pseudomonadota</taxon>
        <taxon>Gammaproteobacteria</taxon>
        <taxon>Pseudomonadales</taxon>
        <taxon>Pseudomonadaceae</taxon>
        <taxon>Pseudomonas</taxon>
    </lineage>
</organism>
<evidence type="ECO:0000256" key="1">
    <source>
        <dbReference type="SAM" id="Phobius"/>
    </source>
</evidence>
<keyword evidence="3" id="KW-1185">Reference proteome</keyword>